<dbReference type="Proteomes" id="UP001153076">
    <property type="component" value="Unassembled WGS sequence"/>
</dbReference>
<protein>
    <submittedName>
        <fullName evidence="1">Uncharacterized protein</fullName>
    </submittedName>
</protein>
<reference evidence="1" key="1">
    <citation type="submission" date="2022-04" db="EMBL/GenBank/DDBJ databases">
        <title>Carnegiea gigantea Genome sequencing and assembly v2.</title>
        <authorList>
            <person name="Copetti D."/>
            <person name="Sanderson M.J."/>
            <person name="Burquez A."/>
            <person name="Wojciechowski M.F."/>
        </authorList>
    </citation>
    <scope>NUCLEOTIDE SEQUENCE</scope>
    <source>
        <strain evidence="1">SGP5-SGP5p</strain>
        <tissue evidence="1">Aerial part</tissue>
    </source>
</reference>
<keyword evidence="2" id="KW-1185">Reference proteome</keyword>
<evidence type="ECO:0000313" key="2">
    <source>
        <dbReference type="Proteomes" id="UP001153076"/>
    </source>
</evidence>
<name>A0A9Q1JMX1_9CARY</name>
<sequence length="190" mass="21464">MPCKEFITKAWSSTCATDALDNLTMTVQFYVGKLSKWNQMELGMMDVEIGKLEQWLKLQRDTMSHRDAVFEITEWKRSEGNLVVVEGLFGLPQVSYASTRWFHSKIGGSKGPLLSKLYILSHLFWLTSSESKHNDGGKFGGDCYGSSFMVRNHDGDMLMARVQQGHGFASSEVEEARAFGLKMAKRGRLH</sequence>
<proteinExistence type="predicted"/>
<gene>
    <name evidence="1" type="ORF">Cgig2_011301</name>
</gene>
<dbReference type="OrthoDB" id="987126at2759"/>
<organism evidence="1 2">
    <name type="scientific">Carnegiea gigantea</name>
    <dbReference type="NCBI Taxonomy" id="171969"/>
    <lineage>
        <taxon>Eukaryota</taxon>
        <taxon>Viridiplantae</taxon>
        <taxon>Streptophyta</taxon>
        <taxon>Embryophyta</taxon>
        <taxon>Tracheophyta</taxon>
        <taxon>Spermatophyta</taxon>
        <taxon>Magnoliopsida</taxon>
        <taxon>eudicotyledons</taxon>
        <taxon>Gunneridae</taxon>
        <taxon>Pentapetalae</taxon>
        <taxon>Caryophyllales</taxon>
        <taxon>Cactineae</taxon>
        <taxon>Cactaceae</taxon>
        <taxon>Cactoideae</taxon>
        <taxon>Echinocereeae</taxon>
        <taxon>Carnegiea</taxon>
    </lineage>
</organism>
<dbReference type="AlphaFoldDB" id="A0A9Q1JMX1"/>
<comment type="caution">
    <text evidence="1">The sequence shown here is derived from an EMBL/GenBank/DDBJ whole genome shotgun (WGS) entry which is preliminary data.</text>
</comment>
<evidence type="ECO:0000313" key="1">
    <source>
        <dbReference type="EMBL" id="KAJ8427101.1"/>
    </source>
</evidence>
<accession>A0A9Q1JMX1</accession>
<dbReference type="EMBL" id="JAKOGI010001192">
    <property type="protein sequence ID" value="KAJ8427101.1"/>
    <property type="molecule type" value="Genomic_DNA"/>
</dbReference>